<name>B3RTX5_TRIAD</name>
<dbReference type="AlphaFoldDB" id="B3RTX5"/>
<dbReference type="KEGG" id="tad:TRIADDRAFT_56079"/>
<dbReference type="InParanoid" id="B3RTX5"/>
<evidence type="ECO:0000313" key="2">
    <source>
        <dbReference type="Proteomes" id="UP000009022"/>
    </source>
</evidence>
<organism evidence="1 2">
    <name type="scientific">Trichoplax adhaerens</name>
    <name type="common">Trichoplax reptans</name>
    <dbReference type="NCBI Taxonomy" id="10228"/>
    <lineage>
        <taxon>Eukaryota</taxon>
        <taxon>Metazoa</taxon>
        <taxon>Placozoa</taxon>
        <taxon>Uniplacotomia</taxon>
        <taxon>Trichoplacea</taxon>
        <taxon>Trichoplacidae</taxon>
        <taxon>Trichoplax</taxon>
    </lineage>
</organism>
<dbReference type="RefSeq" id="XP_002112244.1">
    <property type="nucleotide sequence ID" value="XM_002112208.1"/>
</dbReference>
<dbReference type="CTD" id="6753457"/>
<dbReference type="PANTHER" id="PTHR15682:SF2">
    <property type="entry name" value="UNHEALTHY RIBOSOME BIOGENESIS PROTEIN 2 HOMOLOG"/>
    <property type="match status" value="1"/>
</dbReference>
<evidence type="ECO:0008006" key="3">
    <source>
        <dbReference type="Google" id="ProtNLM"/>
    </source>
</evidence>
<accession>B3RTX5</accession>
<dbReference type="STRING" id="10228.B3RTX5"/>
<dbReference type="OrthoDB" id="160374at2759"/>
<dbReference type="HOGENOM" id="CLU_296712_0_0_1"/>
<dbReference type="GeneID" id="6753457"/>
<dbReference type="GO" id="GO:0042254">
    <property type="term" value="P:ribosome biogenesis"/>
    <property type="evidence" value="ECO:0000318"/>
    <property type="project" value="GO_Central"/>
</dbReference>
<evidence type="ECO:0000313" key="1">
    <source>
        <dbReference type="EMBL" id="EDV26211.1"/>
    </source>
</evidence>
<gene>
    <name evidence="1" type="ORF">TRIADDRAFT_56079</name>
</gene>
<dbReference type="Proteomes" id="UP000009022">
    <property type="component" value="Unassembled WGS sequence"/>
</dbReference>
<dbReference type="InterPro" id="IPR052609">
    <property type="entry name" value="Ribosome_Biogenesis_Reg"/>
</dbReference>
<sequence>MSTKPEFNIFQRFEQCIRELTPTSAIDVGNLISGEICEYYLSKFVGENSEERKLNGVFYSCMQHAITLLCCCLLNSKILTTSQSDLPLSVKKSVIDFLQSCCHKVVIPLRQCMAETTRKDYEFISYVQFSALLMSYTLLEVFTAFQCNGKEIPTDMYNAIISLQWKDKRIQVVNWSQRQCDLALENFKIRYLLTIYAVQRSVYSLLMPQNEEQSFVFEDYLYFINELPFNKNDLLINDVNSEDNANLDSSPVALMLVINEKTFPLYSWKLLLDKLPFYIAYLNNSQILDICRSLIKTMYSCPNSCTTKRNSSYYSISCGAIMQATLIDLQPFQSCLMSCILDEMKQLFNPIRNSLNLQSVVFEALGNLARPSFEWQSALHYPSSDDKASKSVNSEAWDIIEHAQRLIGASEMRWCIVHKPLHSEELSSLNDMHRLIKIFYMLPLDCLLPVNYTRCFLSLICWDWIISGALETEIDWRYRLQLELRQIMWLLLNPRVTLINTCHRFLKRLNPLTVLDNHLLTDLSSLNSKNASADRRVSSKETKELHKITTDIVSSAFRNWLGGKTLLKFASNLIKQLRPRIDDFVQEIMQVSSTSEIEQVILEHSLLLKFIFSVLEQIALSQEAVAIFNQERDNFIILFKICGHILYQSDEVPKTKRLKLSKASKIKSKDGRIVEAKGDVVNIFKSCRILIDIFRLLLQLVEPNVEFSFNQEIHDLYKIAFQELSNFASDLVPLLEDTVLINDSALCTSYVMYTSTFLEYHHYETNDEETSNTVNNFITLLLKLLTQSNGLRNSSSTKIDNHQINEVAEFRNCLQQAIVKLVVKSFSRENTSTFDNLLCETKTVSDNLILDLSNLKVRLYVWTELIAKLTIERKKAEYKDAFSTLLLTLVRMSYNLEGMSNKLLDSETCLLILKLIKQLLTQGKNSLTRDAVRSAFQICSTWPYEKNCISSKLYGDISKQKELAGKQLLHEGIFQIIEFCHDSDFTYLNSCVKETMKDSLKALHADYLKFYKFTGKI</sequence>
<reference evidence="1 2" key="1">
    <citation type="journal article" date="2008" name="Nature">
        <title>The Trichoplax genome and the nature of placozoans.</title>
        <authorList>
            <person name="Srivastava M."/>
            <person name="Begovic E."/>
            <person name="Chapman J."/>
            <person name="Putnam N.H."/>
            <person name="Hellsten U."/>
            <person name="Kawashima T."/>
            <person name="Kuo A."/>
            <person name="Mitros T."/>
            <person name="Salamov A."/>
            <person name="Carpenter M.L."/>
            <person name="Signorovitch A.Y."/>
            <person name="Moreno M.A."/>
            <person name="Kamm K."/>
            <person name="Grimwood J."/>
            <person name="Schmutz J."/>
            <person name="Shapiro H."/>
            <person name="Grigoriev I.V."/>
            <person name="Buss L.W."/>
            <person name="Schierwater B."/>
            <person name="Dellaporta S.L."/>
            <person name="Rokhsar D.S."/>
        </authorList>
    </citation>
    <scope>NUCLEOTIDE SEQUENCE [LARGE SCALE GENOMIC DNA]</scope>
    <source>
        <strain evidence="1 2">Grell-BS-1999</strain>
    </source>
</reference>
<dbReference type="GO" id="GO:0005730">
    <property type="term" value="C:nucleolus"/>
    <property type="evidence" value="ECO:0000318"/>
    <property type="project" value="GO_Central"/>
</dbReference>
<keyword evidence="2" id="KW-1185">Reference proteome</keyword>
<protein>
    <recommendedName>
        <fullName evidence="3">Nucleolar 27S pre-rRNA processing Urb2/Npa2 C-terminal domain-containing protein</fullName>
    </recommendedName>
</protein>
<dbReference type="PANTHER" id="PTHR15682">
    <property type="entry name" value="UNHEALTHY RIBOSOME BIOGENESIS PROTEIN 2 HOMOLOG"/>
    <property type="match status" value="1"/>
</dbReference>
<proteinExistence type="predicted"/>
<dbReference type="EMBL" id="DS985244">
    <property type="protein sequence ID" value="EDV26211.1"/>
    <property type="molecule type" value="Genomic_DNA"/>
</dbReference>